<dbReference type="OrthoDB" id="7019377at2"/>
<dbReference type="Proteomes" id="UP000192380">
    <property type="component" value="Chromosome"/>
</dbReference>
<dbReference type="EMBL" id="AHIE01000017">
    <property type="protein sequence ID" value="EHU00485.1"/>
    <property type="molecule type" value="Genomic_DNA"/>
</dbReference>
<keyword evidence="4" id="KW-1185">Reference proteome</keyword>
<evidence type="ECO:0000313" key="2">
    <source>
        <dbReference type="EMBL" id="EHU00485.1"/>
    </source>
</evidence>
<evidence type="ECO:0000313" key="4">
    <source>
        <dbReference type="Proteomes" id="UP000192380"/>
    </source>
</evidence>
<sequence length="128" mass="13658">MANVTVKDGAAADVAAQEEAATILKDSKGRRIVLRELDPLEESRIFIAVGAANAANHTYMSGYAFPAAMVESIDDVDYSVPANQAQIDGRLKHLGKEGMAAIREYMIKAVQDAGFGETDSDVEQAAKN</sequence>
<reference evidence="2 3" key="1">
    <citation type="journal article" date="2012" name="Mol. Microbiol.">
        <title>The genetic and structural basis of two distinct terminal side branch residues in stewartan and amylovoran exopolysaccharides and their potential role in host adaptation.</title>
        <authorList>
            <person name="Wang X."/>
            <person name="Yang F."/>
            <person name="von Bodman S.B."/>
        </authorList>
    </citation>
    <scope>NUCLEOTIDE SEQUENCE [LARGE SCALE GENOMIC DNA]</scope>
    <source>
        <strain evidence="2 3">DC283</strain>
    </source>
</reference>
<dbReference type="PATRIC" id="fig|660596.6.peg.2169"/>
<dbReference type="RefSeq" id="WP_006119514.1">
    <property type="nucleotide sequence ID" value="NZ_AHIE01000017.1"/>
</dbReference>
<dbReference type="AlphaFoldDB" id="H3RDP6"/>
<dbReference type="EMBL" id="CP017581">
    <property type="protein sequence ID" value="ARF50038.1"/>
    <property type="molecule type" value="Genomic_DNA"/>
</dbReference>
<organism evidence="2 3">
    <name type="scientific">Pantoea stewartii subsp. stewartii DC283</name>
    <dbReference type="NCBI Taxonomy" id="660596"/>
    <lineage>
        <taxon>Bacteria</taxon>
        <taxon>Pseudomonadati</taxon>
        <taxon>Pseudomonadota</taxon>
        <taxon>Gammaproteobacteria</taxon>
        <taxon>Enterobacterales</taxon>
        <taxon>Erwiniaceae</taxon>
        <taxon>Pantoea</taxon>
    </lineage>
</organism>
<evidence type="ECO:0008006" key="5">
    <source>
        <dbReference type="Google" id="ProtNLM"/>
    </source>
</evidence>
<reference evidence="1 4" key="3">
    <citation type="submission" date="2016-10" db="EMBL/GenBank/DDBJ databases">
        <title>Complete Genome Assembly of Pantoea stewartii subsp. stewartii DC283, a Corn Pathogen.</title>
        <authorList>
            <person name="Duong D.A."/>
            <person name="Stevens A.M."/>
            <person name="Jensen R.V."/>
        </authorList>
    </citation>
    <scope>NUCLEOTIDE SEQUENCE [LARGE SCALE GENOMIC DNA]</scope>
    <source>
        <strain evidence="1 4">DC283</strain>
    </source>
</reference>
<dbReference type="STRING" id="660596.DSJ_12245"/>
<evidence type="ECO:0000313" key="3">
    <source>
        <dbReference type="Proteomes" id="UP000005050"/>
    </source>
</evidence>
<dbReference type="Proteomes" id="UP000005050">
    <property type="component" value="Unassembled WGS sequence"/>
</dbReference>
<accession>H3RDP6</accession>
<gene>
    <name evidence="2" type="ORF">CKS_2631</name>
    <name evidence="1" type="ORF">DSJ_12245</name>
</gene>
<reference evidence="2" key="2">
    <citation type="submission" date="2012-01" db="EMBL/GenBank/DDBJ databases">
        <authorList>
            <person name="Biehl B.S."/>
            <person name="Ding Y."/>
            <person name="Dugan-Rocha S.P."/>
            <person name="Gibbs R.A."/>
            <person name="Glasner J.D."/>
            <person name="Kovar C."/>
            <person name="Muzny D.M."/>
            <person name="Neeno-Eckwall E.C."/>
            <person name="Perna N.T."/>
            <person name="Qin X."/>
            <person name="von Bodman S.B."/>
            <person name="Weinstock G.M."/>
        </authorList>
    </citation>
    <scope>NUCLEOTIDE SEQUENCE</scope>
    <source>
        <strain evidence="2">DC283</strain>
    </source>
</reference>
<evidence type="ECO:0000313" key="1">
    <source>
        <dbReference type="EMBL" id="ARF50038.1"/>
    </source>
</evidence>
<proteinExistence type="predicted"/>
<protein>
    <recommendedName>
        <fullName evidence="5">Phage protein</fullName>
    </recommendedName>
</protein>
<dbReference type="KEGG" id="pstw:DSJ_12245"/>
<name>H3RDP6_PANSE</name>